<dbReference type="NCBIfam" id="TIGR00231">
    <property type="entry name" value="small_GTP"/>
    <property type="match status" value="1"/>
</dbReference>
<evidence type="ECO:0000256" key="7">
    <source>
        <dbReference type="ARBA" id="ARBA00022917"/>
    </source>
</evidence>
<dbReference type="InterPro" id="IPR005225">
    <property type="entry name" value="Small_GTP-bd"/>
</dbReference>
<dbReference type="OrthoDB" id="9811804at2"/>
<dbReference type="PANTHER" id="PTHR43381">
    <property type="entry name" value="TRANSLATION INITIATION FACTOR IF-2-RELATED"/>
    <property type="match status" value="1"/>
</dbReference>
<dbReference type="CDD" id="cd01887">
    <property type="entry name" value="IF2_eIF5B"/>
    <property type="match status" value="1"/>
</dbReference>
<feature type="binding site" evidence="10">
    <location>
        <begin position="235"/>
        <end position="238"/>
    </location>
    <ligand>
        <name>GTP</name>
        <dbReference type="ChEBI" id="CHEBI:37565"/>
    </ligand>
</feature>
<keyword evidence="6 10" id="KW-0547">Nucleotide-binding</keyword>
<comment type="subcellular location">
    <subcellularLocation>
        <location evidence="1 10">Cytoplasm</location>
    </subcellularLocation>
</comment>
<dbReference type="Pfam" id="PF22042">
    <property type="entry name" value="EF-G_D2"/>
    <property type="match status" value="1"/>
</dbReference>
<dbReference type="InterPro" id="IPR000178">
    <property type="entry name" value="TF_IF2_bacterial-like"/>
</dbReference>
<feature type="domain" description="Tr-type G" evidence="14">
    <location>
        <begin position="126"/>
        <end position="295"/>
    </location>
</feature>
<dbReference type="Gene3D" id="2.40.30.10">
    <property type="entry name" value="Translation factors"/>
    <property type="match status" value="2"/>
</dbReference>
<dbReference type="InterPro" id="IPR044145">
    <property type="entry name" value="IF2_II"/>
</dbReference>
<keyword evidence="7 10" id="KW-0648">Protein biosynthesis</keyword>
<dbReference type="GO" id="GO:0005525">
    <property type="term" value="F:GTP binding"/>
    <property type="evidence" value="ECO:0007669"/>
    <property type="project" value="UniProtKB-KW"/>
</dbReference>
<evidence type="ECO:0000256" key="2">
    <source>
        <dbReference type="ARBA" id="ARBA00007733"/>
    </source>
</evidence>
<dbReference type="InterPro" id="IPR000795">
    <property type="entry name" value="T_Tr_GTP-bd_dom"/>
</dbReference>
<comment type="similarity">
    <text evidence="2 10 11">Belongs to the TRAFAC class translation factor GTPase superfamily. Classic translation factor GTPase family. IF-2 subfamily.</text>
</comment>
<feature type="region of interest" description="G-domain" evidence="10">
    <location>
        <begin position="129"/>
        <end position="277"/>
    </location>
</feature>
<evidence type="ECO:0000256" key="13">
    <source>
        <dbReference type="SAM" id="MobiDB-lite"/>
    </source>
</evidence>
<dbReference type="CDD" id="cd03692">
    <property type="entry name" value="mtIF2_IVc"/>
    <property type="match status" value="1"/>
</dbReference>
<feature type="binding site" evidence="10">
    <location>
        <begin position="181"/>
        <end position="185"/>
    </location>
    <ligand>
        <name>GTP</name>
        <dbReference type="ChEBI" id="CHEBI:37565"/>
    </ligand>
</feature>
<dbReference type="GO" id="GO:0003924">
    <property type="term" value="F:GTPase activity"/>
    <property type="evidence" value="ECO:0007669"/>
    <property type="project" value="UniProtKB-UniRule"/>
</dbReference>
<dbReference type="InterPro" id="IPR009000">
    <property type="entry name" value="Transl_B-barrel_sf"/>
</dbReference>
<dbReference type="HAMAP" id="MF_00100_B">
    <property type="entry name" value="IF_2_B"/>
    <property type="match status" value="1"/>
</dbReference>
<evidence type="ECO:0000256" key="4">
    <source>
        <dbReference type="ARBA" id="ARBA00022490"/>
    </source>
</evidence>
<dbReference type="PRINTS" id="PR00449">
    <property type="entry name" value="RASTRNSFRMNG"/>
</dbReference>
<dbReference type="CDD" id="cd03702">
    <property type="entry name" value="IF2_mtIF2_II"/>
    <property type="match status" value="1"/>
</dbReference>
<protein>
    <recommendedName>
        <fullName evidence="3 10">Translation initiation factor IF-2</fullName>
    </recommendedName>
</protein>
<keyword evidence="4 10" id="KW-0963">Cytoplasm</keyword>
<dbReference type="GO" id="GO:0003743">
    <property type="term" value="F:translation initiation factor activity"/>
    <property type="evidence" value="ECO:0007669"/>
    <property type="project" value="UniProtKB-UniRule"/>
</dbReference>
<dbReference type="InterPro" id="IPR036925">
    <property type="entry name" value="TIF_IF2_dom3_sf"/>
</dbReference>
<proteinExistence type="inferred from homology"/>
<evidence type="ECO:0000256" key="12">
    <source>
        <dbReference type="SAM" id="Coils"/>
    </source>
</evidence>
<evidence type="ECO:0000256" key="6">
    <source>
        <dbReference type="ARBA" id="ARBA00022741"/>
    </source>
</evidence>
<evidence type="ECO:0000256" key="5">
    <source>
        <dbReference type="ARBA" id="ARBA00022540"/>
    </source>
</evidence>
<feature type="coiled-coil region" evidence="12">
    <location>
        <begin position="379"/>
        <end position="412"/>
    </location>
</feature>
<dbReference type="AlphaFoldDB" id="A0A1Y0L1N0"/>
<keyword evidence="5 10" id="KW-0396">Initiation factor</keyword>
<dbReference type="Pfam" id="PF00009">
    <property type="entry name" value="GTP_EFTU"/>
    <property type="match status" value="1"/>
</dbReference>
<dbReference type="FunFam" id="3.40.50.10050:FF:000001">
    <property type="entry name" value="Translation initiation factor IF-2"/>
    <property type="match status" value="1"/>
</dbReference>
<reference evidence="15 16" key="1">
    <citation type="submission" date="2017-11" db="EMBL/GenBank/DDBJ databases">
        <title>Complete genome sequence of Spiroplasma clarkii CN-5 (DSM 19994).</title>
        <authorList>
            <person name="Tsai Y.-M."/>
            <person name="Chang A."/>
            <person name="Lo W.-S."/>
            <person name="Kuo C.-H."/>
        </authorList>
    </citation>
    <scope>NUCLEOTIDE SEQUENCE [LARGE SCALE GENOMIC DNA]</scope>
    <source>
        <strain evidence="15 16">CN-5</strain>
    </source>
</reference>
<dbReference type="Gene3D" id="3.40.50.300">
    <property type="entry name" value="P-loop containing nucleotide triphosphate hydrolases"/>
    <property type="match status" value="1"/>
</dbReference>
<evidence type="ECO:0000256" key="1">
    <source>
        <dbReference type="ARBA" id="ARBA00004496"/>
    </source>
</evidence>
<evidence type="ECO:0000256" key="3">
    <source>
        <dbReference type="ARBA" id="ARBA00020675"/>
    </source>
</evidence>
<dbReference type="EMBL" id="CP024870">
    <property type="protein sequence ID" value="ATX71276.1"/>
    <property type="molecule type" value="Genomic_DNA"/>
</dbReference>
<dbReference type="Pfam" id="PF03144">
    <property type="entry name" value="GTP_EFTU_D2"/>
    <property type="match status" value="1"/>
</dbReference>
<feature type="region of interest" description="Disordered" evidence="13">
    <location>
        <begin position="1"/>
        <end position="29"/>
    </location>
</feature>
<dbReference type="GO" id="GO:0005829">
    <property type="term" value="C:cytosol"/>
    <property type="evidence" value="ECO:0007669"/>
    <property type="project" value="TreeGrafter"/>
</dbReference>
<dbReference type="InterPro" id="IPR023115">
    <property type="entry name" value="TIF_IF2_dom3"/>
</dbReference>
<keyword evidence="12" id="KW-0175">Coiled coil</keyword>
<dbReference type="Gene3D" id="3.40.50.10050">
    <property type="entry name" value="Translation initiation factor IF- 2, domain 3"/>
    <property type="match status" value="1"/>
</dbReference>
<dbReference type="SUPFAM" id="SSF50447">
    <property type="entry name" value="Translation proteins"/>
    <property type="match status" value="2"/>
</dbReference>
<evidence type="ECO:0000313" key="15">
    <source>
        <dbReference type="EMBL" id="ATX71276.1"/>
    </source>
</evidence>
<dbReference type="InterPro" id="IPR004161">
    <property type="entry name" value="EFTu-like_2"/>
</dbReference>
<dbReference type="FunFam" id="2.40.30.10:FF:000008">
    <property type="entry name" value="Translation initiation factor IF-2"/>
    <property type="match status" value="1"/>
</dbReference>
<dbReference type="Pfam" id="PF11987">
    <property type="entry name" value="IF-2"/>
    <property type="match status" value="1"/>
</dbReference>
<dbReference type="InterPro" id="IPR006847">
    <property type="entry name" value="IF2_N"/>
</dbReference>
<dbReference type="SUPFAM" id="SSF52540">
    <property type="entry name" value="P-loop containing nucleoside triphosphate hydrolases"/>
    <property type="match status" value="1"/>
</dbReference>
<dbReference type="FunFam" id="2.40.30.10:FF:000054">
    <property type="entry name" value="Translation initiation factor IF-2"/>
    <property type="match status" value="1"/>
</dbReference>
<evidence type="ECO:0000256" key="11">
    <source>
        <dbReference type="RuleBase" id="RU000644"/>
    </source>
</evidence>
<dbReference type="SUPFAM" id="SSF52156">
    <property type="entry name" value="Initiation factor IF2/eIF5b, domain 3"/>
    <property type="match status" value="1"/>
</dbReference>
<accession>A0A1Y0L1N0</accession>
<gene>
    <name evidence="10 15" type="primary">infB</name>
    <name evidence="15" type="ORF">SCLAR_v1c09740</name>
</gene>
<evidence type="ECO:0000313" key="16">
    <source>
        <dbReference type="Proteomes" id="UP000231179"/>
    </source>
</evidence>
<dbReference type="InterPro" id="IPR053905">
    <property type="entry name" value="EF-G-like_DII"/>
</dbReference>
<evidence type="ECO:0000259" key="14">
    <source>
        <dbReference type="PROSITE" id="PS51722"/>
    </source>
</evidence>
<organism evidence="15 16">
    <name type="scientific">Spiroplasma clarkii</name>
    <dbReference type="NCBI Taxonomy" id="2139"/>
    <lineage>
        <taxon>Bacteria</taxon>
        <taxon>Bacillati</taxon>
        <taxon>Mycoplasmatota</taxon>
        <taxon>Mollicutes</taxon>
        <taxon>Entomoplasmatales</taxon>
        <taxon>Spiroplasmataceae</taxon>
        <taxon>Spiroplasma</taxon>
    </lineage>
</organism>
<name>A0A1Y0L1N0_9MOLU</name>
<keyword evidence="16" id="KW-1185">Reference proteome</keyword>
<dbReference type="KEGG" id="scla:SCLARK_001409"/>
<keyword evidence="8 10" id="KW-0342">GTP-binding</keyword>
<feature type="binding site" evidence="10">
    <location>
        <begin position="135"/>
        <end position="142"/>
    </location>
    <ligand>
        <name>GTP</name>
        <dbReference type="ChEBI" id="CHEBI:37565"/>
    </ligand>
</feature>
<dbReference type="RefSeq" id="WP_100254815.1">
    <property type="nucleotide sequence ID" value="NZ_CP015819.1"/>
</dbReference>
<comment type="function">
    <text evidence="9 10 11">One of the essential components for the initiation of protein synthesis. Protects formylmethionyl-tRNA from spontaneous hydrolysis and promotes its binding to the 30S ribosomal subunits. Also involved in the hydrolysis of GTP during the formation of the 70S ribosomal complex.</text>
</comment>
<evidence type="ECO:0000256" key="9">
    <source>
        <dbReference type="ARBA" id="ARBA00025162"/>
    </source>
</evidence>
<dbReference type="Proteomes" id="UP000231179">
    <property type="component" value="Chromosome"/>
</dbReference>
<dbReference type="FunFam" id="3.40.50.300:FF:000019">
    <property type="entry name" value="Translation initiation factor IF-2"/>
    <property type="match status" value="1"/>
</dbReference>
<dbReference type="Pfam" id="PF04760">
    <property type="entry name" value="IF2_N"/>
    <property type="match status" value="1"/>
</dbReference>
<dbReference type="InterPro" id="IPR015760">
    <property type="entry name" value="TIF_IF2"/>
</dbReference>
<evidence type="ECO:0000256" key="8">
    <source>
        <dbReference type="ARBA" id="ARBA00023134"/>
    </source>
</evidence>
<dbReference type="PROSITE" id="PS51722">
    <property type="entry name" value="G_TR_2"/>
    <property type="match status" value="1"/>
</dbReference>
<dbReference type="PANTHER" id="PTHR43381:SF5">
    <property type="entry name" value="TR-TYPE G DOMAIN-CONTAINING PROTEIN"/>
    <property type="match status" value="1"/>
</dbReference>
<evidence type="ECO:0000256" key="10">
    <source>
        <dbReference type="HAMAP-Rule" id="MF_00100"/>
    </source>
</evidence>
<sequence>MADNKKSKKQIDARQQAKNKSKAHTANLKSKLKETKQTGLIDGVFVYTEPLSIANFAEKINKKSAEIVKWFFTNGSMVTQNQLLTEEQMGELCLEFGYDFKKETAVTKENIFETFDETDNPADLKNKPPVVTIMGHVDHGKTTLLDSIRNANVTEGEFGGITQHIGAYQVNLNGNKITFIDTPGHEAFTEMRARGSEVTDIVILVVAADDGVMPQTEEALDHAKAANVPIVVFVNKIDKPDADSNKVKMELMNYGIVAEEFGGDIPFIEGSAKTKVGLETLLETLLLIAEMKDLKANPNKFARGTVIEAHLDKARGAVATILVQQGSLNLRDILVAGGTFGAIKDIENEYKSKIKKVIPGQPAVIVGLNEVPRAGDKFMAVAEEKIAREIAKAQAEKQANEARQKNQTFTLDSIKDQIDAGELKSINIILKADTQGSVEAVRNSMLKINIEGVKINVIRATVGAISVSDVTLALASNALIYGFNVRPNAQVRQKAEEDHIEIRLHNIIYKLIEEIAEAATGMLDPVFEETTSGEAEVRALFKHSQVGTIAGCRVVSGTIPRNSRVHILRNGIVIYTGEISSLKNVKDDIKEAREGSECGITIKNFNDLKEGDIIEAFKMEEIKA</sequence>
<dbReference type="NCBIfam" id="TIGR00487">
    <property type="entry name" value="IF-2"/>
    <property type="match status" value="1"/>
</dbReference>
<dbReference type="InterPro" id="IPR027417">
    <property type="entry name" value="P-loop_NTPase"/>
</dbReference>